<dbReference type="SUPFAM" id="SSF56300">
    <property type="entry name" value="Metallo-dependent phosphatases"/>
    <property type="match status" value="1"/>
</dbReference>
<protein>
    <recommendedName>
        <fullName evidence="2">Calcineurin-like phosphoesterase domain-containing protein</fullName>
    </recommendedName>
</protein>
<keyword evidence="4" id="KW-1185">Reference proteome</keyword>
<evidence type="ECO:0000259" key="2">
    <source>
        <dbReference type="Pfam" id="PF00149"/>
    </source>
</evidence>
<accession>A0ABY1X8E0</accession>
<dbReference type="Proteomes" id="UP000291659">
    <property type="component" value="Unassembled WGS sequence"/>
</dbReference>
<comment type="caution">
    <text evidence="3">The sequence shown here is derived from an EMBL/GenBank/DDBJ whole genome shotgun (WGS) entry which is preliminary data.</text>
</comment>
<evidence type="ECO:0000313" key="4">
    <source>
        <dbReference type="Proteomes" id="UP000291659"/>
    </source>
</evidence>
<name>A0ABY1X8E0_9HYPH</name>
<reference evidence="3 4" key="1">
    <citation type="submission" date="2019-02" db="EMBL/GenBank/DDBJ databases">
        <title>The genomic architecture of introgression among sibling species of bacteria.</title>
        <authorList>
            <person name="Cavassim M.I.A."/>
            <person name="Moeskjaer S."/>
            <person name="Moslemi C."/>
            <person name="Fields B."/>
            <person name="Bachmann A."/>
            <person name="Vilhjalmsson B."/>
            <person name="Schierup M.H."/>
            <person name="Young J.P.W."/>
            <person name="Andersen S.U."/>
        </authorList>
    </citation>
    <scope>NUCLEOTIDE SEQUENCE [LARGE SCALE GENOMIC DNA]</scope>
    <source>
        <strain evidence="3 4">SM141A</strain>
    </source>
</reference>
<dbReference type="Gene3D" id="3.60.21.10">
    <property type="match status" value="1"/>
</dbReference>
<feature type="domain" description="Calcineurin-like phosphoesterase" evidence="2">
    <location>
        <begin position="181"/>
        <end position="374"/>
    </location>
</feature>
<feature type="region of interest" description="Disordered" evidence="1">
    <location>
        <begin position="55"/>
        <end position="83"/>
    </location>
</feature>
<gene>
    <name evidence="3" type="ORF">ELH98_08815</name>
</gene>
<organism evidence="3 4">
    <name type="scientific">Rhizobium ruizarguesonis</name>
    <dbReference type="NCBI Taxonomy" id="2081791"/>
    <lineage>
        <taxon>Bacteria</taxon>
        <taxon>Pseudomonadati</taxon>
        <taxon>Pseudomonadota</taxon>
        <taxon>Alphaproteobacteria</taxon>
        <taxon>Hyphomicrobiales</taxon>
        <taxon>Rhizobiaceae</taxon>
        <taxon>Rhizobium/Agrobacterium group</taxon>
        <taxon>Rhizobium</taxon>
    </lineage>
</organism>
<dbReference type="Pfam" id="PF00149">
    <property type="entry name" value="Metallophos"/>
    <property type="match status" value="1"/>
</dbReference>
<evidence type="ECO:0000256" key="1">
    <source>
        <dbReference type="SAM" id="MobiDB-lite"/>
    </source>
</evidence>
<dbReference type="RefSeq" id="WP_130762905.1">
    <property type="nucleotide sequence ID" value="NZ_SILL01000001.1"/>
</dbReference>
<sequence length="458" mass="51463">MISEILDREFVLTQARLIQKHLSGPPTSSRRRSSPMDAVGVIDKEAAELLDSAIQSEDAARSTARRGGTPTPSAERSPKEPYISSDPIISIVQSALEEYLRDPTSPDREKVVRRGVDESFVTDNEVIGKRSSRDRRIFEKFSVTDIGWVSSLVAMGIRKFKSPHPFNPEPAPTHILSDRCRLIVVGDWGSGVPRAQKTAASMRNHLKSAMDAGLECHVVHLGDVYYSGFEYEYRDRFLAYWPVYPDEASLVGSWCLNGNHDMYSGGHAYFNYLLKDPRFARQARSSFFCLANKHWQILGLDTAWDDDGLKDPQASWVKKRVSDNDSKTMILTHHQLFSAREHSSDIGKVLREKLGSVLDARKIDAALWGHEHRCVLYEPYGNVKYARLIGHGGVPVWADDSDSALPKPGMFQSRGFMTSMLGEKFAYMGYAVLDFDQSKISANYFDENGKLETSEIIS</sequence>
<dbReference type="InterPro" id="IPR004843">
    <property type="entry name" value="Calcineurin-like_PHP"/>
</dbReference>
<dbReference type="InterPro" id="IPR029052">
    <property type="entry name" value="Metallo-depent_PP-like"/>
</dbReference>
<proteinExistence type="predicted"/>
<evidence type="ECO:0000313" key="3">
    <source>
        <dbReference type="EMBL" id="TAX81159.1"/>
    </source>
</evidence>
<dbReference type="EMBL" id="SIOX01000001">
    <property type="protein sequence ID" value="TAX81159.1"/>
    <property type="molecule type" value="Genomic_DNA"/>
</dbReference>